<dbReference type="EMBL" id="JABSTQ010010649">
    <property type="protein sequence ID" value="KAG0419211.1"/>
    <property type="molecule type" value="Genomic_DNA"/>
</dbReference>
<comment type="caution">
    <text evidence="1">The sequence shown here is derived from an EMBL/GenBank/DDBJ whole genome shotgun (WGS) entry which is preliminary data.</text>
</comment>
<gene>
    <name evidence="1" type="ORF">HPB47_004267</name>
</gene>
<sequence>MTPRRTSLPARADRPGPLPRRDDGDGNFDDVDRSLVSPLWGPLAAASPLPSDSSGPTPRRFLPAAASPKKVIITPRQQPSRRARDPHEVDNPRARSCPLYNKALEESPSDAEIYVKRSHAHFRLGNWQATFDDLKAALMHGHQSAKAFLRMGISAFHLGKFQDAKDALEKGRALDSTETQFCDWLDKCGAQLKTLEDTKQRPAPVPPASTQSRIRHEWYQTESHVTITILLKNQKAENIETSFTRETIRFKARLPSGDDYELFLEVAHPIVAEQTTYKCYSSKVEIRAKKEEGIRWTTLELDRSLPAGPCQRMTSVAETEAAKAAVATRTKNWDRIVQETGEEKEEGEAALNTLFQRIYADGTDEVRRAMNKSFVESGGTVLSTNWNEIKSKTTPVKPPDGMEYRKWQE</sequence>
<keyword evidence="2" id="KW-1185">Reference proteome</keyword>
<dbReference type="Proteomes" id="UP000805193">
    <property type="component" value="Unassembled WGS sequence"/>
</dbReference>
<proteinExistence type="predicted"/>
<evidence type="ECO:0000313" key="2">
    <source>
        <dbReference type="Proteomes" id="UP000805193"/>
    </source>
</evidence>
<accession>A0AC60PHP6</accession>
<organism evidence="1 2">
    <name type="scientific">Ixodes persulcatus</name>
    <name type="common">Taiga tick</name>
    <dbReference type="NCBI Taxonomy" id="34615"/>
    <lineage>
        <taxon>Eukaryota</taxon>
        <taxon>Metazoa</taxon>
        <taxon>Ecdysozoa</taxon>
        <taxon>Arthropoda</taxon>
        <taxon>Chelicerata</taxon>
        <taxon>Arachnida</taxon>
        <taxon>Acari</taxon>
        <taxon>Parasitiformes</taxon>
        <taxon>Ixodida</taxon>
        <taxon>Ixodoidea</taxon>
        <taxon>Ixodidae</taxon>
        <taxon>Ixodinae</taxon>
        <taxon>Ixodes</taxon>
    </lineage>
</organism>
<protein>
    <submittedName>
        <fullName evidence="1">Uncharacterized protein</fullName>
    </submittedName>
</protein>
<name>A0AC60PHP6_IXOPE</name>
<reference evidence="1 2" key="1">
    <citation type="journal article" date="2020" name="Cell">
        <title>Large-Scale Comparative Analyses of Tick Genomes Elucidate Their Genetic Diversity and Vector Capacities.</title>
        <authorList>
            <consortium name="Tick Genome and Microbiome Consortium (TIGMIC)"/>
            <person name="Jia N."/>
            <person name="Wang J."/>
            <person name="Shi W."/>
            <person name="Du L."/>
            <person name="Sun Y."/>
            <person name="Zhan W."/>
            <person name="Jiang J.F."/>
            <person name="Wang Q."/>
            <person name="Zhang B."/>
            <person name="Ji P."/>
            <person name="Bell-Sakyi L."/>
            <person name="Cui X.M."/>
            <person name="Yuan T.T."/>
            <person name="Jiang B.G."/>
            <person name="Yang W.F."/>
            <person name="Lam T.T."/>
            <person name="Chang Q.C."/>
            <person name="Ding S.J."/>
            <person name="Wang X.J."/>
            <person name="Zhu J.G."/>
            <person name="Ruan X.D."/>
            <person name="Zhao L."/>
            <person name="Wei J.T."/>
            <person name="Ye R.Z."/>
            <person name="Que T.C."/>
            <person name="Du C.H."/>
            <person name="Zhou Y.H."/>
            <person name="Cheng J.X."/>
            <person name="Dai P.F."/>
            <person name="Guo W.B."/>
            <person name="Han X.H."/>
            <person name="Huang E.J."/>
            <person name="Li L.F."/>
            <person name="Wei W."/>
            <person name="Gao Y.C."/>
            <person name="Liu J.Z."/>
            <person name="Shao H.Z."/>
            <person name="Wang X."/>
            <person name="Wang C.C."/>
            <person name="Yang T.C."/>
            <person name="Huo Q.B."/>
            <person name="Li W."/>
            <person name="Chen H.Y."/>
            <person name="Chen S.E."/>
            <person name="Zhou L.G."/>
            <person name="Ni X.B."/>
            <person name="Tian J.H."/>
            <person name="Sheng Y."/>
            <person name="Liu T."/>
            <person name="Pan Y.S."/>
            <person name="Xia L.Y."/>
            <person name="Li J."/>
            <person name="Zhao F."/>
            <person name="Cao W.C."/>
        </authorList>
    </citation>
    <scope>NUCLEOTIDE SEQUENCE [LARGE SCALE GENOMIC DNA]</scope>
    <source>
        <strain evidence="1">Iper-2018</strain>
    </source>
</reference>
<evidence type="ECO:0000313" key="1">
    <source>
        <dbReference type="EMBL" id="KAG0419211.1"/>
    </source>
</evidence>